<dbReference type="Gene3D" id="3.90.1210.10">
    <property type="entry name" value="Antifreeze-like/N-acetylneuraminic acid synthase C-terminal domain"/>
    <property type="match status" value="1"/>
</dbReference>
<dbReference type="Pfam" id="PF08666">
    <property type="entry name" value="SAF"/>
    <property type="match status" value="1"/>
</dbReference>
<dbReference type="InterPro" id="IPR036732">
    <property type="entry name" value="AFP_Neu5c_C_sf"/>
</dbReference>
<dbReference type="SUPFAM" id="SSF51269">
    <property type="entry name" value="AFP III-like domain"/>
    <property type="match status" value="1"/>
</dbReference>
<dbReference type="CDD" id="cd11615">
    <property type="entry name" value="SAF_NeuB_like"/>
    <property type="match status" value="1"/>
</dbReference>
<dbReference type="AlphaFoldDB" id="A0AA48GND6"/>
<evidence type="ECO:0000259" key="1">
    <source>
        <dbReference type="PROSITE" id="PS50844"/>
    </source>
</evidence>
<dbReference type="InterPro" id="IPR013974">
    <property type="entry name" value="SAF"/>
</dbReference>
<reference evidence="3" key="1">
    <citation type="journal article" date="2023" name="Int. J. Syst. Evol. Microbiol.">
        <title>Mesoterricola silvestris gen. nov., sp. nov., Mesoterricola sediminis sp. nov., Geothrix oryzae sp. nov., Geothrix edaphica sp. nov., Geothrix rubra sp. nov., and Geothrix limicola sp. nov., six novel members of Acidobacteriota isolated from soils.</title>
        <authorList>
            <person name="Itoh H."/>
            <person name="Sugisawa Y."/>
            <person name="Mise K."/>
            <person name="Xu Z."/>
            <person name="Kuniyasu M."/>
            <person name="Ushijima N."/>
            <person name="Kawano K."/>
            <person name="Kobayashi E."/>
            <person name="Shiratori Y."/>
            <person name="Masuda Y."/>
            <person name="Senoo K."/>
        </authorList>
    </citation>
    <scope>NUCLEOTIDE SEQUENCE [LARGE SCALE GENOMIC DNA]</scope>
    <source>
        <strain evidence="3">W79</strain>
    </source>
</reference>
<keyword evidence="3" id="KW-1185">Reference proteome</keyword>
<dbReference type="PANTHER" id="PTHR42966:SF1">
    <property type="entry name" value="SIALIC ACID SYNTHASE"/>
    <property type="match status" value="1"/>
</dbReference>
<dbReference type="EMBL" id="AP027080">
    <property type="protein sequence ID" value="BDU71012.1"/>
    <property type="molecule type" value="Genomic_DNA"/>
</dbReference>
<dbReference type="Gene3D" id="3.20.20.70">
    <property type="entry name" value="Aldolase class I"/>
    <property type="match status" value="1"/>
</dbReference>
<sequence>MNVMKIGGREIGPGHPPLVIAEIGINHEGDLAKAMRMVDDAQAAGCECAKFQCHVVEDEMVPNKVIPANARESIWDIMVRCSLSEEEEWALKEHVEKRGLLYLSTPFSRAAAVRLERFGVQAYKIGSGECNNYPLVRHIAAYGKPVILSTGMNDLDSIQGSVDLLRAAGVPFCLMHCTSMYPTPYAKVRLGALGDLARRFPDAVLGLSDHSMGIYTCLASVALGASVLEKHFTSDKAWPGPDVPLSIDPAELAELVKGSRAVFEALGGSKTILPEEQPTIDFAYACVVSLRELAPGTRLGPEDIWVKRPGTGEILAAEFEGLLGRELKRAVPAGTQLRWEDLA</sequence>
<dbReference type="InterPro" id="IPR006190">
    <property type="entry name" value="SAF_AFP_Neu5Ac"/>
</dbReference>
<dbReference type="GO" id="GO:0016051">
    <property type="term" value="P:carbohydrate biosynthetic process"/>
    <property type="evidence" value="ECO:0007669"/>
    <property type="project" value="InterPro"/>
</dbReference>
<feature type="domain" description="AFP-like" evidence="1">
    <location>
        <begin position="286"/>
        <end position="343"/>
    </location>
</feature>
<dbReference type="SUPFAM" id="SSF51569">
    <property type="entry name" value="Aldolase"/>
    <property type="match status" value="1"/>
</dbReference>
<dbReference type="KEGG" id="msil:METEAL_01860"/>
<dbReference type="GO" id="GO:0047444">
    <property type="term" value="F:N-acylneuraminate-9-phosphate synthase activity"/>
    <property type="evidence" value="ECO:0007669"/>
    <property type="project" value="TreeGrafter"/>
</dbReference>
<gene>
    <name evidence="2" type="primary">siaC</name>
    <name evidence="2" type="ORF">METEAL_01860</name>
</gene>
<dbReference type="InterPro" id="IPR013132">
    <property type="entry name" value="PseI/NeuA/B-like_N"/>
</dbReference>
<name>A0AA48GND6_9BACT</name>
<protein>
    <submittedName>
        <fullName evidence="2">Polyhydroxyalkanoate synthesis repressor PhaR</fullName>
    </submittedName>
</protein>
<dbReference type="PROSITE" id="PS50844">
    <property type="entry name" value="AFP_LIKE"/>
    <property type="match status" value="1"/>
</dbReference>
<evidence type="ECO:0000313" key="3">
    <source>
        <dbReference type="Proteomes" id="UP001238179"/>
    </source>
</evidence>
<dbReference type="Pfam" id="PF03102">
    <property type="entry name" value="NeuB"/>
    <property type="match status" value="1"/>
</dbReference>
<dbReference type="PANTHER" id="PTHR42966">
    <property type="entry name" value="N-ACETYLNEURAMINATE SYNTHASE"/>
    <property type="match status" value="1"/>
</dbReference>
<dbReference type="InterPro" id="IPR013785">
    <property type="entry name" value="Aldolase_TIM"/>
</dbReference>
<dbReference type="SMART" id="SM00858">
    <property type="entry name" value="SAF"/>
    <property type="match status" value="1"/>
</dbReference>
<organism evidence="2 3">
    <name type="scientific">Mesoterricola silvestris</name>
    <dbReference type="NCBI Taxonomy" id="2927979"/>
    <lineage>
        <taxon>Bacteria</taxon>
        <taxon>Pseudomonadati</taxon>
        <taxon>Acidobacteriota</taxon>
        <taxon>Holophagae</taxon>
        <taxon>Holophagales</taxon>
        <taxon>Holophagaceae</taxon>
        <taxon>Mesoterricola</taxon>
    </lineage>
</organism>
<dbReference type="Proteomes" id="UP001238179">
    <property type="component" value="Chromosome"/>
</dbReference>
<evidence type="ECO:0000313" key="2">
    <source>
        <dbReference type="EMBL" id="BDU71012.1"/>
    </source>
</evidence>
<dbReference type="InterPro" id="IPR051690">
    <property type="entry name" value="PseI-like"/>
</dbReference>
<dbReference type="InterPro" id="IPR057736">
    <property type="entry name" value="SAF_PseI/NeuA/NeuB"/>
</dbReference>
<proteinExistence type="predicted"/>
<accession>A0AA48GND6</accession>